<protein>
    <submittedName>
        <fullName evidence="2">Uncharacterized protein</fullName>
    </submittedName>
</protein>
<reference evidence="3" key="1">
    <citation type="journal article" date="2015" name="Proc. Natl. Acad. Sci. U.S.A.">
        <title>Genome sequence of the Asian Tiger mosquito, Aedes albopictus, reveals insights into its biology, genetics, and evolution.</title>
        <authorList>
            <person name="Chen X.G."/>
            <person name="Jiang X."/>
            <person name="Gu J."/>
            <person name="Xu M."/>
            <person name="Wu Y."/>
            <person name="Deng Y."/>
            <person name="Zhang C."/>
            <person name="Bonizzoni M."/>
            <person name="Dermauw W."/>
            <person name="Vontas J."/>
            <person name="Armbruster P."/>
            <person name="Huang X."/>
            <person name="Yang Y."/>
            <person name="Zhang H."/>
            <person name="He W."/>
            <person name="Peng H."/>
            <person name="Liu Y."/>
            <person name="Wu K."/>
            <person name="Chen J."/>
            <person name="Lirakis M."/>
            <person name="Topalis P."/>
            <person name="Van Leeuwen T."/>
            <person name="Hall A.B."/>
            <person name="Jiang X."/>
            <person name="Thorpe C."/>
            <person name="Mueller R.L."/>
            <person name="Sun C."/>
            <person name="Waterhouse R.M."/>
            <person name="Yan G."/>
            <person name="Tu Z.J."/>
            <person name="Fang X."/>
            <person name="James A.A."/>
        </authorList>
    </citation>
    <scope>NUCLEOTIDE SEQUENCE [LARGE SCALE GENOMIC DNA]</scope>
    <source>
        <strain evidence="3">Foshan</strain>
    </source>
</reference>
<dbReference type="Proteomes" id="UP000069940">
    <property type="component" value="Unassembled WGS sequence"/>
</dbReference>
<reference evidence="2" key="2">
    <citation type="submission" date="2025-05" db="UniProtKB">
        <authorList>
            <consortium name="EnsemblMetazoa"/>
        </authorList>
    </citation>
    <scope>IDENTIFICATION</scope>
    <source>
        <strain evidence="2">Foshan</strain>
    </source>
</reference>
<organism evidence="2 3">
    <name type="scientific">Aedes albopictus</name>
    <name type="common">Asian tiger mosquito</name>
    <name type="synonym">Stegomyia albopicta</name>
    <dbReference type="NCBI Taxonomy" id="7160"/>
    <lineage>
        <taxon>Eukaryota</taxon>
        <taxon>Metazoa</taxon>
        <taxon>Ecdysozoa</taxon>
        <taxon>Arthropoda</taxon>
        <taxon>Hexapoda</taxon>
        <taxon>Insecta</taxon>
        <taxon>Pterygota</taxon>
        <taxon>Neoptera</taxon>
        <taxon>Endopterygota</taxon>
        <taxon>Diptera</taxon>
        <taxon>Nematocera</taxon>
        <taxon>Culicoidea</taxon>
        <taxon>Culicidae</taxon>
        <taxon>Culicinae</taxon>
        <taxon>Aedini</taxon>
        <taxon>Aedes</taxon>
        <taxon>Stegomyia</taxon>
    </lineage>
</organism>
<dbReference type="EnsemblMetazoa" id="AALFPA23_022091.R32726">
    <property type="protein sequence ID" value="AALFPA23_022091.P32726"/>
    <property type="gene ID" value="AALFPA23_022091"/>
</dbReference>
<feature type="region of interest" description="Disordered" evidence="1">
    <location>
        <begin position="78"/>
        <end position="128"/>
    </location>
</feature>
<dbReference type="GeneID" id="109428935"/>
<feature type="compositionally biased region" description="Low complexity" evidence="1">
    <location>
        <begin position="115"/>
        <end position="128"/>
    </location>
</feature>
<sequence length="268" mass="30316">MEDDLNYLSGRIIDNLDKFNRILKSASLESKLLTDPDLPDRLLKLSQQEWTATSDPRSADPSDRLTADDLDAIFSKIRHRPAGGTSSRGVNRVPSQKKAVPLQQSRILNETNLASSPSGSLTDLSDSGGSKRIIDVEALVKSLKHSIQAMGQIENQPLEAIDFERVERYNRRECVKVRDAIRDVELMVQDLERYVASVRGDDGDRKELVSDILVSRLRDLSETMSQVIFIKNNEYIPDMNQWTALGSFPLAECLDDVNENIRRKKLYQ</sequence>
<evidence type="ECO:0000313" key="3">
    <source>
        <dbReference type="Proteomes" id="UP000069940"/>
    </source>
</evidence>
<proteinExistence type="predicted"/>
<evidence type="ECO:0000256" key="1">
    <source>
        <dbReference type="SAM" id="MobiDB-lite"/>
    </source>
</evidence>
<name>A0ABM1ZVP5_AEDAL</name>
<keyword evidence="3" id="KW-1185">Reference proteome</keyword>
<accession>A0ABM1ZVP5</accession>
<feature type="compositionally biased region" description="Polar residues" evidence="1">
    <location>
        <begin position="102"/>
        <end position="114"/>
    </location>
</feature>
<dbReference type="RefSeq" id="XP_062711292.1">
    <property type="nucleotide sequence ID" value="XM_062855308.1"/>
</dbReference>
<evidence type="ECO:0000313" key="2">
    <source>
        <dbReference type="EnsemblMetazoa" id="AALFPA23_022091.P32726"/>
    </source>
</evidence>